<dbReference type="InterPro" id="IPR018946">
    <property type="entry name" value="PhoD-like_MPP"/>
</dbReference>
<dbReference type="Pfam" id="PF16655">
    <property type="entry name" value="PhoD_N"/>
    <property type="match status" value="1"/>
</dbReference>
<dbReference type="InterPro" id="IPR052900">
    <property type="entry name" value="Phospholipid_Metab_Enz"/>
</dbReference>
<feature type="signal peptide" evidence="1">
    <location>
        <begin position="1"/>
        <end position="19"/>
    </location>
</feature>
<accession>A0A2N5HAN1</accession>
<dbReference type="CDD" id="cd08601">
    <property type="entry name" value="GDPD_SaGlpQ_like"/>
    <property type="match status" value="1"/>
</dbReference>
<dbReference type="EMBL" id="PGVE01000069">
    <property type="protein sequence ID" value="PLS02579.1"/>
    <property type="molecule type" value="Genomic_DNA"/>
</dbReference>
<organism evidence="3 4">
    <name type="scientific">Neobacillus cucumis</name>
    <dbReference type="NCBI Taxonomy" id="1740721"/>
    <lineage>
        <taxon>Bacteria</taxon>
        <taxon>Bacillati</taxon>
        <taxon>Bacillota</taxon>
        <taxon>Bacilli</taxon>
        <taxon>Bacillales</taxon>
        <taxon>Bacillaceae</taxon>
        <taxon>Neobacillus</taxon>
    </lineage>
</organism>
<dbReference type="Gene3D" id="3.20.20.190">
    <property type="entry name" value="Phosphatidylinositol (PI) phosphodiesterase"/>
    <property type="match status" value="1"/>
</dbReference>
<dbReference type="InterPro" id="IPR038607">
    <property type="entry name" value="PhoD-like_sf"/>
</dbReference>
<dbReference type="GO" id="GO:0008081">
    <property type="term" value="F:phosphoric diester hydrolase activity"/>
    <property type="evidence" value="ECO:0007669"/>
    <property type="project" value="InterPro"/>
</dbReference>
<dbReference type="Pfam" id="PF09423">
    <property type="entry name" value="PhoD"/>
    <property type="match status" value="1"/>
</dbReference>
<dbReference type="Gene3D" id="2.60.40.380">
    <property type="entry name" value="Purple acid phosphatase-like, N-terminal"/>
    <property type="match status" value="1"/>
</dbReference>
<dbReference type="Proteomes" id="UP000234950">
    <property type="component" value="Unassembled WGS sequence"/>
</dbReference>
<dbReference type="Gene3D" id="3.60.21.70">
    <property type="entry name" value="PhoD-like phosphatase"/>
    <property type="match status" value="1"/>
</dbReference>
<dbReference type="Pfam" id="PF03009">
    <property type="entry name" value="GDPD"/>
    <property type="match status" value="1"/>
</dbReference>
<protein>
    <submittedName>
        <fullName evidence="3">Glycerophosphodiester phosphodiesterase</fullName>
    </submittedName>
</protein>
<evidence type="ECO:0000259" key="2">
    <source>
        <dbReference type="PROSITE" id="PS51704"/>
    </source>
</evidence>
<dbReference type="InterPro" id="IPR030395">
    <property type="entry name" value="GP_PDE_dom"/>
</dbReference>
<reference evidence="3 4" key="1">
    <citation type="submission" date="2017-11" db="EMBL/GenBank/DDBJ databases">
        <title>Comparitive Functional Genomics of Dry Heat Resistant strains isolated from the Viking Spacecraft.</title>
        <authorList>
            <person name="Seuylemezian A."/>
            <person name="Cooper K."/>
            <person name="Vaishampayan P."/>
        </authorList>
    </citation>
    <scope>NUCLEOTIDE SEQUENCE [LARGE SCALE GENOMIC DNA]</scope>
    <source>
        <strain evidence="3 4">V32-6</strain>
    </source>
</reference>
<dbReference type="SUPFAM" id="SSF51695">
    <property type="entry name" value="PLC-like phosphodiesterases"/>
    <property type="match status" value="1"/>
</dbReference>
<evidence type="ECO:0000313" key="4">
    <source>
        <dbReference type="Proteomes" id="UP000234950"/>
    </source>
</evidence>
<evidence type="ECO:0000256" key="1">
    <source>
        <dbReference type="SAM" id="SignalP"/>
    </source>
</evidence>
<dbReference type="GO" id="GO:0006629">
    <property type="term" value="P:lipid metabolic process"/>
    <property type="evidence" value="ECO:0007669"/>
    <property type="project" value="InterPro"/>
</dbReference>
<dbReference type="RefSeq" id="WP_101649424.1">
    <property type="nucleotide sequence ID" value="NZ_PGVE01000069.1"/>
</dbReference>
<keyword evidence="1" id="KW-0732">Signal</keyword>
<feature type="domain" description="GP-PDE" evidence="2">
    <location>
        <begin position="48"/>
        <end position="309"/>
    </location>
</feature>
<dbReference type="SUPFAM" id="SSF56300">
    <property type="entry name" value="Metallo-dependent phosphatases"/>
    <property type="match status" value="1"/>
</dbReference>
<proteinExistence type="predicted"/>
<dbReference type="OrthoDB" id="384721at2"/>
<keyword evidence="4" id="KW-1185">Reference proteome</keyword>
<name>A0A2N5HAN1_9BACI</name>
<dbReference type="AlphaFoldDB" id="A0A2N5HAN1"/>
<dbReference type="PANTHER" id="PTHR43606">
    <property type="entry name" value="PHOSPHATASE, PUTATIVE (AFU_ORTHOLOGUE AFUA_6G08710)-RELATED"/>
    <property type="match status" value="1"/>
</dbReference>
<dbReference type="PROSITE" id="PS51704">
    <property type="entry name" value="GP_PDE"/>
    <property type="match status" value="1"/>
</dbReference>
<dbReference type="InterPro" id="IPR032093">
    <property type="entry name" value="PhoD_N"/>
</dbReference>
<evidence type="ECO:0000313" key="3">
    <source>
        <dbReference type="EMBL" id="PLS02579.1"/>
    </source>
</evidence>
<feature type="chain" id="PRO_5038775984" evidence="1">
    <location>
        <begin position="20"/>
        <end position="738"/>
    </location>
</feature>
<gene>
    <name evidence="3" type="ORF">CVD27_18760</name>
</gene>
<sequence length="738" mass="82009">MKKSLIAGLACLSFSITSAAPLAVLAHPIQTTATDNGQSTLRPLTPDVAVIAHRGASAYGPEHTLAAYKQAMTMKADYVEFDLQMTKDGQLIAMHDETLARTTNAKELYPNRAPWRVKDFTLEEIKRLDAGSWFNKAYPDKAKKEYIGQHVPTLEEAIEFVKQHGNGKVGLYMETKAPNVYPGMEEKVIEILKRTNVLDSDKLFLESFSEDSLRKLKTLAPKVKLIQLYTGGMLAGKDVYQEMLRISDYASGVGPSKELVVPKLMEAAHQNHLLVHPWTVNSEDDMVNLLSLGVDGEFTNNPDQLDDLLKKPFISHGVASGDVTDSSAILWARTNGEAGVQFEISTDNNFKNATIVKTSHADEKHDYTVNVEVNGLKADTTYYYRAHALSSKYTVNGSFKTAPEEKSLKPLTMVWGGDTGGQGEIPPYKSFKAMSALNPDFFLFSGDTIYADNKTPAVPNPPSKTVQDFWAKYKENRTDTGLRSLLQKTGTFAIWDDHEVTNDFSGPSQELTPTGLRAFEDYWPISSERSSSDKLYHKYSWGNTMDMIILNNRGYRSPNTQADGPDKQMLGDEQLKWLQQQLLESDAKVKLVATSVPISVPTGKAMARDGWANGDNVNPNDPTGYENEFKKISDFIIEKGIKNVFFVTTDVHFAEVIKYDANHDGKTDYNELISGPIGAVKINPGTLDPTFGPEKLYAEGNFFNFGVFKVDPAKKQAVVEIQDENGKSHFTHTFQLED</sequence>
<dbReference type="InterPro" id="IPR029052">
    <property type="entry name" value="Metallo-depent_PP-like"/>
</dbReference>
<comment type="caution">
    <text evidence="3">The sequence shown here is derived from an EMBL/GenBank/DDBJ whole genome shotgun (WGS) entry which is preliminary data.</text>
</comment>
<dbReference type="InterPro" id="IPR017946">
    <property type="entry name" value="PLC-like_Pdiesterase_TIM-brl"/>
</dbReference>
<dbReference type="PANTHER" id="PTHR43606:SF1">
    <property type="entry name" value="PHOD-LIKE PHOSPHATASE METALLOPHOSPHATASE DOMAIN-CONTAINING PROTEIN"/>
    <property type="match status" value="1"/>
</dbReference>
<dbReference type="CDD" id="cd07389">
    <property type="entry name" value="MPP_PhoD"/>
    <property type="match status" value="1"/>
</dbReference>